<dbReference type="PANTHER" id="PTHR43747:SF1">
    <property type="entry name" value="SLR1998 PROTEIN"/>
    <property type="match status" value="1"/>
</dbReference>
<dbReference type="SUPFAM" id="SSF51905">
    <property type="entry name" value="FAD/NAD(P)-binding domain"/>
    <property type="match status" value="1"/>
</dbReference>
<dbReference type="AlphaFoldDB" id="A0A4R3HSB6"/>
<dbReference type="Proteomes" id="UP000295382">
    <property type="component" value="Unassembled WGS sequence"/>
</dbReference>
<dbReference type="PANTHER" id="PTHR43747">
    <property type="entry name" value="FAD-BINDING PROTEIN"/>
    <property type="match status" value="1"/>
</dbReference>
<name>A0A4R3HSB6_PAULE</name>
<dbReference type="InterPro" id="IPR050816">
    <property type="entry name" value="Flavin-dep_Halogenase_NPB"/>
</dbReference>
<accession>A0A4R3HSB6</accession>
<dbReference type="GO" id="GO:0071949">
    <property type="term" value="F:FAD binding"/>
    <property type="evidence" value="ECO:0007669"/>
    <property type="project" value="InterPro"/>
</dbReference>
<protein>
    <submittedName>
        <fullName evidence="2">Flavin-dependent dehydrogenase</fullName>
    </submittedName>
</protein>
<sequence>MSPVDGESDVAQTIEQPATAVSALPNRIILMNQLHDVIIIGAGPSGSIAAANLVKRGYKPLILERALFPRFSIGESLLPHCMEFIEEAGLVEAVHAQADEKGFQFKNGAVFNYGEQHSTFDFTDKFSPGPGTTYQVRRANFDKLLADEAEKAGVEIRYQQEIVNADFAGAQPELTVREHANGGEYTIRARFVLDASGFGRVLPRLLDLEAPSNFPVRQAIFTHVEDRIRSEDFDRNKILVTVHPSNRSVWYWTIPFGDGRASLGVVAEQAYFDTIPGSPEEKLRQIVGEAPSLARHLRDAVYDTPCQVITGYSANVKSLIGPGYALLGNAGEFLDPVFSSGVTVAMKSASLAAAVLDRQLRGETVDWEQEFCIPLKQGVSTFRTYVETWYDASFQDVIFHENKTPEIKRMISSILAGYAWDQNNPYVAHSRRRLEALVSVCRAA</sequence>
<dbReference type="InterPro" id="IPR036188">
    <property type="entry name" value="FAD/NAD-bd_sf"/>
</dbReference>
<comment type="caution">
    <text evidence="2">The sequence shown here is derived from an EMBL/GenBank/DDBJ whole genome shotgun (WGS) entry which is preliminary data.</text>
</comment>
<organism evidence="2 3">
    <name type="scientific">Paucimonas lemoignei</name>
    <name type="common">Pseudomonas lemoignei</name>
    <dbReference type="NCBI Taxonomy" id="29443"/>
    <lineage>
        <taxon>Bacteria</taxon>
        <taxon>Pseudomonadati</taxon>
        <taxon>Pseudomonadota</taxon>
        <taxon>Betaproteobacteria</taxon>
        <taxon>Burkholderiales</taxon>
        <taxon>Burkholderiaceae</taxon>
        <taxon>Paucimonas</taxon>
    </lineage>
</organism>
<dbReference type="Pfam" id="PF01494">
    <property type="entry name" value="FAD_binding_3"/>
    <property type="match status" value="1"/>
</dbReference>
<dbReference type="InterPro" id="IPR002938">
    <property type="entry name" value="FAD-bd"/>
</dbReference>
<evidence type="ECO:0000259" key="1">
    <source>
        <dbReference type="Pfam" id="PF01494"/>
    </source>
</evidence>
<gene>
    <name evidence="2" type="ORF">EDC30_11012</name>
</gene>
<evidence type="ECO:0000313" key="2">
    <source>
        <dbReference type="EMBL" id="TCS35544.1"/>
    </source>
</evidence>
<keyword evidence="3" id="KW-1185">Reference proteome</keyword>
<dbReference type="Gene3D" id="3.50.50.60">
    <property type="entry name" value="FAD/NAD(P)-binding domain"/>
    <property type="match status" value="1"/>
</dbReference>
<feature type="domain" description="FAD-binding" evidence="1">
    <location>
        <begin position="36"/>
        <end position="216"/>
    </location>
</feature>
<proteinExistence type="predicted"/>
<reference evidence="2 3" key="1">
    <citation type="submission" date="2019-03" db="EMBL/GenBank/DDBJ databases">
        <title>Genomic Encyclopedia of Type Strains, Phase IV (KMG-IV): sequencing the most valuable type-strain genomes for metagenomic binning, comparative biology and taxonomic classification.</title>
        <authorList>
            <person name="Goeker M."/>
        </authorList>
    </citation>
    <scope>NUCLEOTIDE SEQUENCE [LARGE SCALE GENOMIC DNA]</scope>
    <source>
        <strain evidence="2 3">DSM 7445</strain>
    </source>
</reference>
<dbReference type="PRINTS" id="PR00420">
    <property type="entry name" value="RNGMNOXGNASE"/>
</dbReference>
<evidence type="ECO:0000313" key="3">
    <source>
        <dbReference type="Proteomes" id="UP000295382"/>
    </source>
</evidence>
<dbReference type="EMBL" id="SLZQ01000010">
    <property type="protein sequence ID" value="TCS35544.1"/>
    <property type="molecule type" value="Genomic_DNA"/>
</dbReference>